<evidence type="ECO:0000313" key="8">
    <source>
        <dbReference type="Proteomes" id="UP000236379"/>
    </source>
</evidence>
<dbReference type="Gene3D" id="3.30.450.20">
    <property type="entry name" value="PAS domain"/>
    <property type="match status" value="2"/>
</dbReference>
<keyword evidence="3" id="KW-0597">Phosphoprotein</keyword>
<organism evidence="7 8">
    <name type="scientific">Deinococcus koreensis</name>
    <dbReference type="NCBI Taxonomy" id="2054903"/>
    <lineage>
        <taxon>Bacteria</taxon>
        <taxon>Thermotogati</taxon>
        <taxon>Deinococcota</taxon>
        <taxon>Deinococci</taxon>
        <taxon>Deinococcales</taxon>
        <taxon>Deinococcaceae</taxon>
        <taxon>Deinococcus</taxon>
    </lineage>
</organism>
<reference evidence="7 8" key="1">
    <citation type="submission" date="2018-01" db="EMBL/GenBank/DDBJ databases">
        <title>Deinococcus koreensis sp. nov., a radiation-resistant bacterium isolated from river water.</title>
        <authorList>
            <person name="Choi A."/>
        </authorList>
    </citation>
    <scope>NUCLEOTIDE SEQUENCE [LARGE SCALE GENOMIC DNA]</scope>
    <source>
        <strain evidence="7 8">SJW1-2</strain>
    </source>
</reference>
<evidence type="ECO:0000313" key="7">
    <source>
        <dbReference type="EMBL" id="PNY81603.1"/>
    </source>
</evidence>
<name>A0A2K3UYK0_9DEIO</name>
<dbReference type="EMBL" id="PPPD01000001">
    <property type="protein sequence ID" value="PNY81603.1"/>
    <property type="molecule type" value="Genomic_DNA"/>
</dbReference>
<comment type="catalytic activity">
    <reaction evidence="1">
        <text>ATP + protein L-histidine = ADP + protein N-phospho-L-histidine.</text>
        <dbReference type="EC" id="2.7.13.3"/>
    </reaction>
</comment>
<evidence type="ECO:0000256" key="4">
    <source>
        <dbReference type="ARBA" id="ARBA00022679"/>
    </source>
</evidence>
<dbReference type="EC" id="2.7.13.3" evidence="2"/>
<keyword evidence="8" id="KW-1185">Reference proteome</keyword>
<feature type="domain" description="PAS" evidence="6">
    <location>
        <begin position="247"/>
        <end position="317"/>
    </location>
</feature>
<sequence>MTFSSTGFALADAAALLQALPSPVALAHMDGSLVLNAAARARLAQVGGAQDWTELVHPESLPRVQEALRQAFHGETGHVPVRLPDSASPGLVTVAPAGPGAALIHLHAARDPLEVALELMDGLGLGMTVQAQDSQILFANRSAQAILGLSFDQLTGRDSLDPRWRAIHPSGAAFPGDQHPAVQALRSGEVRRRVPMGVFHPPSETWRWLSVTAVPRRLPGSAQPQQVTTVFEDTTALHQTQAALQQSERRFRSLVEATAQIVWTADPDGFFSPPQPGWEAFTGQTPAEYEGQGWLAAIHPDDRAHTLAAWNAAVKTSTLYATRHRLRRQGGEYVAMQVRGVPVLDGQGAVQEWVGAHHDGRATPAAEETEPNRSCEP</sequence>
<dbReference type="InterPro" id="IPR035965">
    <property type="entry name" value="PAS-like_dom_sf"/>
</dbReference>
<dbReference type="GO" id="GO:0004673">
    <property type="term" value="F:protein histidine kinase activity"/>
    <property type="evidence" value="ECO:0007669"/>
    <property type="project" value="UniProtKB-EC"/>
</dbReference>
<dbReference type="Pfam" id="PF08447">
    <property type="entry name" value="PAS_3"/>
    <property type="match status" value="1"/>
</dbReference>
<dbReference type="NCBIfam" id="TIGR00229">
    <property type="entry name" value="sensory_box"/>
    <property type="match status" value="1"/>
</dbReference>
<dbReference type="InterPro" id="IPR013656">
    <property type="entry name" value="PAS_4"/>
</dbReference>
<dbReference type="FunFam" id="3.30.450.20:FF:000099">
    <property type="entry name" value="Sensory box sensor histidine kinase"/>
    <property type="match status" value="1"/>
</dbReference>
<dbReference type="SUPFAM" id="SSF55785">
    <property type="entry name" value="PYP-like sensor domain (PAS domain)"/>
    <property type="match status" value="2"/>
</dbReference>
<dbReference type="InterPro" id="IPR000014">
    <property type="entry name" value="PAS"/>
</dbReference>
<dbReference type="InterPro" id="IPR052162">
    <property type="entry name" value="Sensor_kinase/Photoreceptor"/>
</dbReference>
<keyword evidence="4" id="KW-0808">Transferase</keyword>
<dbReference type="PANTHER" id="PTHR43304:SF1">
    <property type="entry name" value="PAC DOMAIN-CONTAINING PROTEIN"/>
    <property type="match status" value="1"/>
</dbReference>
<dbReference type="PROSITE" id="PS50112">
    <property type="entry name" value="PAS"/>
    <property type="match status" value="1"/>
</dbReference>
<keyword evidence="5" id="KW-0418">Kinase</keyword>
<dbReference type="PANTHER" id="PTHR43304">
    <property type="entry name" value="PHYTOCHROME-LIKE PROTEIN CPH1"/>
    <property type="match status" value="1"/>
</dbReference>
<evidence type="ECO:0000259" key="6">
    <source>
        <dbReference type="PROSITE" id="PS50112"/>
    </source>
</evidence>
<protein>
    <recommendedName>
        <fullName evidence="2">histidine kinase</fullName>
        <ecNumber evidence="2">2.7.13.3</ecNumber>
    </recommendedName>
</protein>
<gene>
    <name evidence="7" type="ORF">CVO96_09655</name>
</gene>
<dbReference type="SMART" id="SM00091">
    <property type="entry name" value="PAS"/>
    <property type="match status" value="3"/>
</dbReference>
<proteinExistence type="predicted"/>
<accession>A0A2K3UYK0</accession>
<dbReference type="AlphaFoldDB" id="A0A2K3UYK0"/>
<evidence type="ECO:0000256" key="2">
    <source>
        <dbReference type="ARBA" id="ARBA00012438"/>
    </source>
</evidence>
<dbReference type="Proteomes" id="UP000236379">
    <property type="component" value="Unassembled WGS sequence"/>
</dbReference>
<dbReference type="RefSeq" id="WP_103312046.1">
    <property type="nucleotide sequence ID" value="NZ_PPPD01000001.1"/>
</dbReference>
<dbReference type="Pfam" id="PF08448">
    <property type="entry name" value="PAS_4"/>
    <property type="match status" value="1"/>
</dbReference>
<evidence type="ECO:0000256" key="5">
    <source>
        <dbReference type="ARBA" id="ARBA00022777"/>
    </source>
</evidence>
<evidence type="ECO:0000256" key="3">
    <source>
        <dbReference type="ARBA" id="ARBA00022553"/>
    </source>
</evidence>
<comment type="caution">
    <text evidence="7">The sequence shown here is derived from an EMBL/GenBank/DDBJ whole genome shotgun (WGS) entry which is preliminary data.</text>
</comment>
<evidence type="ECO:0000256" key="1">
    <source>
        <dbReference type="ARBA" id="ARBA00000085"/>
    </source>
</evidence>
<dbReference type="CDD" id="cd00130">
    <property type="entry name" value="PAS"/>
    <property type="match status" value="2"/>
</dbReference>
<dbReference type="InterPro" id="IPR013655">
    <property type="entry name" value="PAS_fold_3"/>
</dbReference>